<reference evidence="1" key="1">
    <citation type="submission" date="2024-05" db="EMBL/GenBank/DDBJ databases">
        <authorList>
            <person name="Kim S."/>
            <person name="Heo J."/>
            <person name="Choi H."/>
            <person name="Choi Y."/>
            <person name="Kwon S.-W."/>
            <person name="Kim Y."/>
        </authorList>
    </citation>
    <scope>NUCLEOTIDE SEQUENCE</scope>
    <source>
        <strain evidence="1">KACC 23699</strain>
    </source>
</reference>
<dbReference type="EMBL" id="CP157483">
    <property type="protein sequence ID" value="XBO43374.1"/>
    <property type="molecule type" value="Genomic_DNA"/>
</dbReference>
<evidence type="ECO:0008006" key="2">
    <source>
        <dbReference type="Google" id="ProtNLM"/>
    </source>
</evidence>
<sequence length="163" mass="17242">MNLTKEFGAAEYAAALESWEWLDLADAVPVLATLFGDVILQTPQGFAFLDTVEGSLTFPWPDRESVEVALQTQDGQDRYLMGELALAAAEQGIVAGPQQVLSFIHPPVLGGELTVANLEVQDFVVATNIVGQIHQQVLDLPAGTPIAGVAVEVPADDCTAARG</sequence>
<accession>A0AAU7JU13</accession>
<dbReference type="RefSeq" id="WP_406830809.1">
    <property type="nucleotide sequence ID" value="NZ_CP157483.1"/>
</dbReference>
<evidence type="ECO:0000313" key="1">
    <source>
        <dbReference type="EMBL" id="XBO43374.1"/>
    </source>
</evidence>
<proteinExistence type="predicted"/>
<organism evidence="1">
    <name type="scientific">Pedococcus sp. KACC 23699</name>
    <dbReference type="NCBI Taxonomy" id="3149228"/>
    <lineage>
        <taxon>Bacteria</taxon>
        <taxon>Bacillati</taxon>
        <taxon>Actinomycetota</taxon>
        <taxon>Actinomycetes</taxon>
        <taxon>Micrococcales</taxon>
        <taxon>Intrasporangiaceae</taxon>
        <taxon>Pedococcus</taxon>
    </lineage>
</organism>
<gene>
    <name evidence="1" type="ORF">ABEG17_17700</name>
</gene>
<dbReference type="AlphaFoldDB" id="A0AAU7JU13"/>
<name>A0AAU7JU13_9MICO</name>
<protein>
    <recommendedName>
        <fullName evidence="2">DUF1851 domain-containing protein</fullName>
    </recommendedName>
</protein>